<dbReference type="Proteomes" id="UP000008022">
    <property type="component" value="Unassembled WGS sequence"/>
</dbReference>
<reference evidence="1" key="2">
    <citation type="submission" date="2015-06" db="UniProtKB">
        <authorList>
            <consortium name="EnsemblPlants"/>
        </authorList>
    </citation>
    <scope>IDENTIFICATION</scope>
</reference>
<evidence type="ECO:0000313" key="1">
    <source>
        <dbReference type="EnsemblPlants" id="ORUFI03G16280.1"/>
    </source>
</evidence>
<proteinExistence type="predicted"/>
<protein>
    <submittedName>
        <fullName evidence="1">Uncharacterized protein</fullName>
    </submittedName>
</protein>
<reference evidence="2" key="1">
    <citation type="submission" date="2013-06" db="EMBL/GenBank/DDBJ databases">
        <authorList>
            <person name="Zhao Q."/>
        </authorList>
    </citation>
    <scope>NUCLEOTIDE SEQUENCE</scope>
    <source>
        <strain evidence="2">cv. W1943</strain>
    </source>
</reference>
<name>A0A0E0NUE5_ORYRU</name>
<keyword evidence="2" id="KW-1185">Reference proteome</keyword>
<sequence>MHVHRSSIQFLSEFFRDIAHGLDRVIAASSVRHARCHPRPVGGA</sequence>
<dbReference type="Gramene" id="ORUFI03G16280.1">
    <property type="protein sequence ID" value="ORUFI03G16280.1"/>
    <property type="gene ID" value="ORUFI03G16280"/>
</dbReference>
<dbReference type="HOGENOM" id="CLU_3225470_0_0_1"/>
<dbReference type="AlphaFoldDB" id="A0A0E0NUE5"/>
<evidence type="ECO:0000313" key="2">
    <source>
        <dbReference type="Proteomes" id="UP000008022"/>
    </source>
</evidence>
<accession>A0A0E0NUE5</accession>
<organism evidence="1 2">
    <name type="scientific">Oryza rufipogon</name>
    <name type="common">Brownbeard rice</name>
    <name type="synonym">Asian wild rice</name>
    <dbReference type="NCBI Taxonomy" id="4529"/>
    <lineage>
        <taxon>Eukaryota</taxon>
        <taxon>Viridiplantae</taxon>
        <taxon>Streptophyta</taxon>
        <taxon>Embryophyta</taxon>
        <taxon>Tracheophyta</taxon>
        <taxon>Spermatophyta</taxon>
        <taxon>Magnoliopsida</taxon>
        <taxon>Liliopsida</taxon>
        <taxon>Poales</taxon>
        <taxon>Poaceae</taxon>
        <taxon>BOP clade</taxon>
        <taxon>Oryzoideae</taxon>
        <taxon>Oryzeae</taxon>
        <taxon>Oryzinae</taxon>
        <taxon>Oryza</taxon>
    </lineage>
</organism>
<dbReference type="EnsemblPlants" id="ORUFI03G16280.1">
    <property type="protein sequence ID" value="ORUFI03G16280.1"/>
    <property type="gene ID" value="ORUFI03G16280"/>
</dbReference>